<dbReference type="AlphaFoldDB" id="A0A3B1C2Y7"/>
<dbReference type="EMBL" id="UOFX01000083">
    <property type="protein sequence ID" value="VAX11267.1"/>
    <property type="molecule type" value="Genomic_DNA"/>
</dbReference>
<dbReference type="Pfam" id="PF14238">
    <property type="entry name" value="DUF4340"/>
    <property type="match status" value="1"/>
</dbReference>
<proteinExistence type="predicted"/>
<evidence type="ECO:0000256" key="1">
    <source>
        <dbReference type="SAM" id="Phobius"/>
    </source>
</evidence>
<keyword evidence="1" id="KW-1133">Transmembrane helix</keyword>
<organism evidence="3">
    <name type="scientific">hydrothermal vent metagenome</name>
    <dbReference type="NCBI Taxonomy" id="652676"/>
    <lineage>
        <taxon>unclassified sequences</taxon>
        <taxon>metagenomes</taxon>
        <taxon>ecological metagenomes</taxon>
    </lineage>
</organism>
<evidence type="ECO:0000313" key="3">
    <source>
        <dbReference type="EMBL" id="VAX11267.1"/>
    </source>
</evidence>
<dbReference type="InterPro" id="IPR025641">
    <property type="entry name" value="DUF4340"/>
</dbReference>
<feature type="domain" description="DUF4340" evidence="2">
    <location>
        <begin position="72"/>
        <end position="241"/>
    </location>
</feature>
<feature type="transmembrane region" description="Helical" evidence="1">
    <location>
        <begin position="7"/>
        <end position="24"/>
    </location>
</feature>
<name>A0A3B1C2Y7_9ZZZZ</name>
<accession>A0A3B1C2Y7</accession>
<sequence length="315" mass="36281">MNFPKKTLFWIIVLISLSGIFYFTEQEAEETRLEVEKGLKLFHFTVDDVSQFWITYLREDRELRVVRSQDGWELIEPLTAKGDNEVIQKLLQNVITARKDAVLFQNVGPAKLKELGLDDPEFEIGFTVGDRAIIIQFGVSGPTNNVAYAMLKGESRIFRVHSDTREEVRIEAYSLRDKTILDFDPIKMTRFVIEAKGEPRIVIEQNKGRWHMLEPDARKATMEKVVETLYEIKNSEVKLFKDDVTTAPESYGFDTPRLRLTIKDEESGQPYILTIGNKDRANRGYFAKTNQSEILIVVEEGLVNAVLRNKDKLAE</sequence>
<reference evidence="3" key="1">
    <citation type="submission" date="2018-06" db="EMBL/GenBank/DDBJ databases">
        <authorList>
            <person name="Zhirakovskaya E."/>
        </authorList>
    </citation>
    <scope>NUCLEOTIDE SEQUENCE</scope>
</reference>
<keyword evidence="1" id="KW-0472">Membrane</keyword>
<gene>
    <name evidence="3" type="ORF">MNBD_GAMMA26-864</name>
</gene>
<protein>
    <recommendedName>
        <fullName evidence="2">DUF4340 domain-containing protein</fullName>
    </recommendedName>
</protein>
<evidence type="ECO:0000259" key="2">
    <source>
        <dbReference type="Pfam" id="PF14238"/>
    </source>
</evidence>
<keyword evidence="1" id="KW-0812">Transmembrane</keyword>